<organism evidence="1">
    <name type="scientific">uncultured Microcoleus sp</name>
    <dbReference type="NCBI Taxonomy" id="259945"/>
    <lineage>
        <taxon>Bacteria</taxon>
        <taxon>Bacillati</taxon>
        <taxon>Cyanobacteriota</taxon>
        <taxon>Cyanophyceae</taxon>
        <taxon>Oscillatoriophycideae</taxon>
        <taxon>Oscillatoriales</taxon>
        <taxon>Microcoleaceae</taxon>
        <taxon>Microcoleus</taxon>
        <taxon>environmental samples</taxon>
    </lineage>
</organism>
<sequence length="48" mass="5462">MLTGASYALILVRVVVRSRHSIQRLLSQKTEKCQNYHQNIGFEAPSFA</sequence>
<name>A0A6J4M2S0_9CYAN</name>
<accession>A0A6J4M2S0</accession>
<proteinExistence type="predicted"/>
<reference evidence="1" key="1">
    <citation type="submission" date="2020-02" db="EMBL/GenBank/DDBJ databases">
        <authorList>
            <person name="Meier V. D."/>
        </authorList>
    </citation>
    <scope>NUCLEOTIDE SEQUENCE</scope>
    <source>
        <strain evidence="1">AVDCRST_MAG84</strain>
    </source>
</reference>
<gene>
    <name evidence="1" type="ORF">AVDCRST_MAG84-2697</name>
</gene>
<dbReference type="AlphaFoldDB" id="A0A6J4M2S0"/>
<dbReference type="EMBL" id="CADCTZ010000489">
    <property type="protein sequence ID" value="CAA9347540.1"/>
    <property type="molecule type" value="Genomic_DNA"/>
</dbReference>
<protein>
    <submittedName>
        <fullName evidence="1">Uncharacterized protein</fullName>
    </submittedName>
</protein>
<evidence type="ECO:0000313" key="1">
    <source>
        <dbReference type="EMBL" id="CAA9347540.1"/>
    </source>
</evidence>